<sequence>MIYVVEEPKQGGEAKAWFAFDQQDFIRKVHALGGREPWEIYDITSARELLDLFDKTPDTPGAKDDCPAIFALGEAHGWDTPLYRADALLGAGVYQPEKVEEKDACAAVIALANKDGITHVLWSDAEAIAALDSDPEFDKATHFWARYALRDQMVALEVLEENGPI</sequence>
<dbReference type="AlphaFoldDB" id="A0A8B6X0Z8"/>
<keyword evidence="1" id="KW-1185">Reference proteome</keyword>
<organism evidence="1 2">
    <name type="scientific">Derxia gummosa DSM 723</name>
    <dbReference type="NCBI Taxonomy" id="1121388"/>
    <lineage>
        <taxon>Bacteria</taxon>
        <taxon>Pseudomonadati</taxon>
        <taxon>Pseudomonadota</taxon>
        <taxon>Betaproteobacteria</taxon>
        <taxon>Burkholderiales</taxon>
        <taxon>Alcaligenaceae</taxon>
        <taxon>Derxia</taxon>
    </lineage>
</organism>
<dbReference type="Proteomes" id="UP000675920">
    <property type="component" value="Unplaced"/>
</dbReference>
<dbReference type="RefSeq" id="WP_028310043.1">
    <property type="nucleotide sequence ID" value="NZ_AXWS01000007.1"/>
</dbReference>
<evidence type="ECO:0000313" key="1">
    <source>
        <dbReference type="Proteomes" id="UP000675920"/>
    </source>
</evidence>
<evidence type="ECO:0000313" key="2">
    <source>
        <dbReference type="RefSeq" id="WP_028310043.1"/>
    </source>
</evidence>
<name>A0A8B6X0Z8_9BURK</name>
<reference evidence="2" key="1">
    <citation type="submission" date="2025-08" db="UniProtKB">
        <authorList>
            <consortium name="RefSeq"/>
        </authorList>
    </citation>
    <scope>IDENTIFICATION</scope>
</reference>
<accession>A0A8B6X0Z8</accession>
<dbReference type="OrthoDB" id="9096507at2"/>
<proteinExistence type="predicted"/>
<protein>
    <submittedName>
        <fullName evidence="2">Uncharacterized protein</fullName>
    </submittedName>
</protein>